<dbReference type="InterPro" id="IPR011990">
    <property type="entry name" value="TPR-like_helical_dom_sf"/>
</dbReference>
<evidence type="ECO:0000313" key="1">
    <source>
        <dbReference type="EMBL" id="MBB6050004.1"/>
    </source>
</evidence>
<dbReference type="Proteomes" id="UP000520814">
    <property type="component" value="Unassembled WGS sequence"/>
</dbReference>
<organism evidence="1 2">
    <name type="scientific">Armatimonas rosea</name>
    <dbReference type="NCBI Taxonomy" id="685828"/>
    <lineage>
        <taxon>Bacteria</taxon>
        <taxon>Bacillati</taxon>
        <taxon>Armatimonadota</taxon>
        <taxon>Armatimonadia</taxon>
        <taxon>Armatimonadales</taxon>
        <taxon>Armatimonadaceae</taxon>
        <taxon>Armatimonas</taxon>
    </lineage>
</organism>
<proteinExistence type="predicted"/>
<protein>
    <recommendedName>
        <fullName evidence="3">Tetratricopeptide repeat protein</fullName>
    </recommendedName>
</protein>
<reference evidence="1 2" key="1">
    <citation type="submission" date="2020-08" db="EMBL/GenBank/DDBJ databases">
        <title>Genomic Encyclopedia of Type Strains, Phase IV (KMG-IV): sequencing the most valuable type-strain genomes for metagenomic binning, comparative biology and taxonomic classification.</title>
        <authorList>
            <person name="Goeker M."/>
        </authorList>
    </citation>
    <scope>NUCLEOTIDE SEQUENCE [LARGE SCALE GENOMIC DNA]</scope>
    <source>
        <strain evidence="1 2">DSM 23562</strain>
    </source>
</reference>
<evidence type="ECO:0000313" key="2">
    <source>
        <dbReference type="Proteomes" id="UP000520814"/>
    </source>
</evidence>
<dbReference type="Gene3D" id="1.25.40.10">
    <property type="entry name" value="Tetratricopeptide repeat domain"/>
    <property type="match status" value="1"/>
</dbReference>
<dbReference type="AlphaFoldDB" id="A0A7W9SPV5"/>
<dbReference type="EMBL" id="JACHGW010000002">
    <property type="protein sequence ID" value="MBB6050004.1"/>
    <property type="molecule type" value="Genomic_DNA"/>
</dbReference>
<keyword evidence="2" id="KW-1185">Reference proteome</keyword>
<comment type="caution">
    <text evidence="1">The sequence shown here is derived from an EMBL/GenBank/DDBJ whole genome shotgun (WGS) entry which is preliminary data.</text>
</comment>
<name>A0A7W9SPV5_ARMRO</name>
<sequence length="375" mass="39017">MQNKDVLRPVLEPLLTEARGLLASEPGIEERVGVLLRIARAEATLGQPDAAKKTRAEAVALARTLPASDPKLSPMLWPSVAIAHEDAGDSATAKALFAEGVSRAQKLKEAERRFYGLAWLALYQASPKNAAAAKATMALAVKSAPAVAASPDGQFMQTSLLGEVGAFAAAKARLLASKRDPANTILSLGNLATKQAKTGDKAGAKATLAEAMKRNQTIKSELERRMTQSILLGYAVQVGDAASAKKLAGTDPKARQSVAEALAETGDTDGAKALSSEPSAALVYALASKGKVADAQKEAERVLADPGSTTMQDEPIRLLGAIAAAQAKAGDTTGASATLEQARKRITDDKTFGDKRLVLTASLIESIVTGGKRDR</sequence>
<gene>
    <name evidence="1" type="ORF">HNQ39_001795</name>
</gene>
<accession>A0A7W9SPV5</accession>
<evidence type="ECO:0008006" key="3">
    <source>
        <dbReference type="Google" id="ProtNLM"/>
    </source>
</evidence>
<dbReference type="RefSeq" id="WP_184194132.1">
    <property type="nucleotide sequence ID" value="NZ_JACHGW010000002.1"/>
</dbReference>